<dbReference type="AlphaFoldDB" id="A0A0L7KNQ6"/>
<keyword evidence="3" id="KW-1185">Reference proteome</keyword>
<dbReference type="STRING" id="104452.A0A0L7KNQ6"/>
<evidence type="ECO:0000313" key="3">
    <source>
        <dbReference type="Proteomes" id="UP000037510"/>
    </source>
</evidence>
<protein>
    <submittedName>
        <fullName evidence="2">Tyrosine-protein kinase receptor</fullName>
    </submittedName>
</protein>
<keyword evidence="2" id="KW-0418">Kinase</keyword>
<evidence type="ECO:0000259" key="1">
    <source>
        <dbReference type="PROSITE" id="PS50853"/>
    </source>
</evidence>
<dbReference type="EMBL" id="JTDY01007809">
    <property type="protein sequence ID" value="KOB64927.1"/>
    <property type="molecule type" value="Genomic_DNA"/>
</dbReference>
<name>A0A0L7KNQ6_OPEBR</name>
<reference evidence="2 3" key="1">
    <citation type="journal article" date="2015" name="Genome Biol. Evol.">
        <title>The genome of winter moth (Operophtera brumata) provides a genomic perspective on sexual dimorphism and phenology.</title>
        <authorList>
            <person name="Derks M.F."/>
            <person name="Smit S."/>
            <person name="Salis L."/>
            <person name="Schijlen E."/>
            <person name="Bossers A."/>
            <person name="Mateman C."/>
            <person name="Pijl A.S."/>
            <person name="de Ridder D."/>
            <person name="Groenen M.A."/>
            <person name="Visser M.E."/>
            <person name="Megens H.J."/>
        </authorList>
    </citation>
    <scope>NUCLEOTIDE SEQUENCE [LARGE SCALE GENOMIC DNA]</scope>
    <source>
        <strain evidence="2">WM2013NL</strain>
        <tissue evidence="2">Head and thorax</tissue>
    </source>
</reference>
<dbReference type="Proteomes" id="UP000037510">
    <property type="component" value="Unassembled WGS sequence"/>
</dbReference>
<dbReference type="InterPro" id="IPR013783">
    <property type="entry name" value="Ig-like_fold"/>
</dbReference>
<dbReference type="CDD" id="cd00063">
    <property type="entry name" value="FN3"/>
    <property type="match status" value="2"/>
</dbReference>
<keyword evidence="2" id="KW-0808">Transferase</keyword>
<evidence type="ECO:0000313" key="2">
    <source>
        <dbReference type="EMBL" id="KOB64927.1"/>
    </source>
</evidence>
<dbReference type="InterPro" id="IPR003961">
    <property type="entry name" value="FN3_dom"/>
</dbReference>
<organism evidence="2 3">
    <name type="scientific">Operophtera brumata</name>
    <name type="common">Winter moth</name>
    <name type="synonym">Phalaena brumata</name>
    <dbReference type="NCBI Taxonomy" id="104452"/>
    <lineage>
        <taxon>Eukaryota</taxon>
        <taxon>Metazoa</taxon>
        <taxon>Ecdysozoa</taxon>
        <taxon>Arthropoda</taxon>
        <taxon>Hexapoda</taxon>
        <taxon>Insecta</taxon>
        <taxon>Pterygota</taxon>
        <taxon>Neoptera</taxon>
        <taxon>Endopterygota</taxon>
        <taxon>Lepidoptera</taxon>
        <taxon>Glossata</taxon>
        <taxon>Ditrysia</taxon>
        <taxon>Geometroidea</taxon>
        <taxon>Geometridae</taxon>
        <taxon>Larentiinae</taxon>
        <taxon>Operophtera</taxon>
    </lineage>
</organism>
<dbReference type="PROSITE" id="PS50853">
    <property type="entry name" value="FN3"/>
    <property type="match status" value="1"/>
</dbReference>
<proteinExistence type="predicted"/>
<dbReference type="Gene3D" id="2.60.40.10">
    <property type="entry name" value="Immunoglobulins"/>
    <property type="match status" value="2"/>
</dbReference>
<accession>A0A0L7KNQ6</accession>
<gene>
    <name evidence="2" type="ORF">OBRU01_23428</name>
</gene>
<sequence>MSSPAPTAPKNVTAIVLSPELARVEWTSIPGLRYEVFPLRWCPTIKQPDGWTFKVEYAEATVPVGAWKECSAVEGAKGDWVAKELRPKTRYRFRLHLQYVALAPVYHWPPDEQFTYETLGMYLCYEPKEFLNCNNLLSSRWLYRVAGDVPGAPGPVRVDSVGERMVRASWTEPQLNGAPVTQYRVWGRPKHR</sequence>
<dbReference type="SUPFAM" id="SSF49265">
    <property type="entry name" value="Fibronectin type III"/>
    <property type="match status" value="1"/>
</dbReference>
<dbReference type="GO" id="GO:0016301">
    <property type="term" value="F:kinase activity"/>
    <property type="evidence" value="ECO:0007669"/>
    <property type="project" value="UniProtKB-KW"/>
</dbReference>
<keyword evidence="2" id="KW-0675">Receptor</keyword>
<feature type="domain" description="Fibronectin type-III" evidence="1">
    <location>
        <begin position="152"/>
        <end position="192"/>
    </location>
</feature>
<dbReference type="InterPro" id="IPR036116">
    <property type="entry name" value="FN3_sf"/>
</dbReference>
<comment type="caution">
    <text evidence="2">The sequence shown here is derived from an EMBL/GenBank/DDBJ whole genome shotgun (WGS) entry which is preliminary data.</text>
</comment>